<accession>A0A0C2WBC5</accession>
<evidence type="ECO:0000313" key="2">
    <source>
        <dbReference type="EMBL" id="KIM23713.1"/>
    </source>
</evidence>
<evidence type="ECO:0000313" key="3">
    <source>
        <dbReference type="Proteomes" id="UP000054097"/>
    </source>
</evidence>
<sequence length="481" mass="55927">MSSIIHEDMGVASLEQQLDASIAFKALLEDDISRMIKNSPREELYSYSPISNLPNELLVSIFHAVLTDPPNSIPTMTAIITRHLMLVCHPWNNIVRETASLWSVIRFAVPADLRRVPVYTEYVRTCVKRSGSCPLDIYIDLRQLGNLHARQLDAVRSILPDDENGSRDHISTPYVLLGYRWPNLSFMQYLAPMVALSGPTAARWRTLEVKGASWDEDSIFRRMFSQRYAFFEPTPLLEKLVLHDWRTRRWWKQRFLIEYSGWKRCWHPPFPFLPRITELILANVPMALDYTNIDHTRIKRLDIICHDIASLEFALQCRSVEYLKIAVLTHVDLTHFKWTTERDSTVITLYYPCLTRLGIHRQLPQGFMENIDAPVLQTVVFLDCFYPETIRRCAVLPCLKRVELRWPYVHNGWPHLVLHLLRMLSGSCPEMEQVLYAGEGAANEIERALVTLKDEGIVIPRLREIILVHQNYDEDPDIPDR</sequence>
<organism evidence="2 3">
    <name type="scientific">Serendipita vermifera MAFF 305830</name>
    <dbReference type="NCBI Taxonomy" id="933852"/>
    <lineage>
        <taxon>Eukaryota</taxon>
        <taxon>Fungi</taxon>
        <taxon>Dikarya</taxon>
        <taxon>Basidiomycota</taxon>
        <taxon>Agaricomycotina</taxon>
        <taxon>Agaricomycetes</taxon>
        <taxon>Sebacinales</taxon>
        <taxon>Serendipitaceae</taxon>
        <taxon>Serendipita</taxon>
    </lineage>
</organism>
<dbReference type="EMBL" id="KN824333">
    <property type="protein sequence ID" value="KIM23713.1"/>
    <property type="molecule type" value="Genomic_DNA"/>
</dbReference>
<dbReference type="Pfam" id="PF12937">
    <property type="entry name" value="F-box-like"/>
    <property type="match status" value="1"/>
</dbReference>
<dbReference type="AlphaFoldDB" id="A0A0C2WBC5"/>
<dbReference type="OrthoDB" id="3266451at2759"/>
<name>A0A0C2WBC5_SERVB</name>
<gene>
    <name evidence="2" type="ORF">M408DRAFT_27670</name>
</gene>
<dbReference type="STRING" id="933852.A0A0C2WBC5"/>
<dbReference type="Gene3D" id="1.20.1280.50">
    <property type="match status" value="1"/>
</dbReference>
<dbReference type="Proteomes" id="UP000054097">
    <property type="component" value="Unassembled WGS sequence"/>
</dbReference>
<feature type="domain" description="F-box" evidence="1">
    <location>
        <begin position="50"/>
        <end position="105"/>
    </location>
</feature>
<reference evidence="3" key="2">
    <citation type="submission" date="2015-01" db="EMBL/GenBank/DDBJ databases">
        <title>Evolutionary Origins and Diversification of the Mycorrhizal Mutualists.</title>
        <authorList>
            <consortium name="DOE Joint Genome Institute"/>
            <consortium name="Mycorrhizal Genomics Consortium"/>
            <person name="Kohler A."/>
            <person name="Kuo A."/>
            <person name="Nagy L.G."/>
            <person name="Floudas D."/>
            <person name="Copeland A."/>
            <person name="Barry K.W."/>
            <person name="Cichocki N."/>
            <person name="Veneault-Fourrey C."/>
            <person name="LaButti K."/>
            <person name="Lindquist E.A."/>
            <person name="Lipzen A."/>
            <person name="Lundell T."/>
            <person name="Morin E."/>
            <person name="Murat C."/>
            <person name="Riley R."/>
            <person name="Ohm R."/>
            <person name="Sun H."/>
            <person name="Tunlid A."/>
            <person name="Henrissat B."/>
            <person name="Grigoriev I.V."/>
            <person name="Hibbett D.S."/>
            <person name="Martin F."/>
        </authorList>
    </citation>
    <scope>NUCLEOTIDE SEQUENCE [LARGE SCALE GENOMIC DNA]</scope>
    <source>
        <strain evidence="3">MAFF 305830</strain>
    </source>
</reference>
<keyword evidence="3" id="KW-1185">Reference proteome</keyword>
<proteinExistence type="predicted"/>
<dbReference type="HOGENOM" id="CLU_562794_0_0_1"/>
<evidence type="ECO:0000259" key="1">
    <source>
        <dbReference type="Pfam" id="PF12937"/>
    </source>
</evidence>
<protein>
    <recommendedName>
        <fullName evidence="1">F-box domain-containing protein</fullName>
    </recommendedName>
</protein>
<reference evidence="2 3" key="1">
    <citation type="submission" date="2014-04" db="EMBL/GenBank/DDBJ databases">
        <authorList>
            <consortium name="DOE Joint Genome Institute"/>
            <person name="Kuo A."/>
            <person name="Zuccaro A."/>
            <person name="Kohler A."/>
            <person name="Nagy L.G."/>
            <person name="Floudas D."/>
            <person name="Copeland A."/>
            <person name="Barry K.W."/>
            <person name="Cichocki N."/>
            <person name="Veneault-Fourrey C."/>
            <person name="LaButti K."/>
            <person name="Lindquist E.A."/>
            <person name="Lipzen A."/>
            <person name="Lundell T."/>
            <person name="Morin E."/>
            <person name="Murat C."/>
            <person name="Sun H."/>
            <person name="Tunlid A."/>
            <person name="Henrissat B."/>
            <person name="Grigoriev I.V."/>
            <person name="Hibbett D.S."/>
            <person name="Martin F."/>
            <person name="Nordberg H.P."/>
            <person name="Cantor M.N."/>
            <person name="Hua S.X."/>
        </authorList>
    </citation>
    <scope>NUCLEOTIDE SEQUENCE [LARGE SCALE GENOMIC DNA]</scope>
    <source>
        <strain evidence="2 3">MAFF 305830</strain>
    </source>
</reference>
<dbReference type="InterPro" id="IPR001810">
    <property type="entry name" value="F-box_dom"/>
</dbReference>